<accession>A0A8H7TFN1</accession>
<sequence>MTTSEGPFLAIISGRLAGLTPSIRLTRQNISYKIYEAATAVAEIGTGSSLGPNSITALKLIDLAIKEVLKEKYNLQRGNWR</sequence>
<evidence type="ECO:0000256" key="1">
    <source>
        <dbReference type="ARBA" id="ARBA00022630"/>
    </source>
</evidence>
<dbReference type="PANTHER" id="PTHR46720:SF3">
    <property type="entry name" value="FAD-BINDING DOMAIN-CONTAINING PROTEIN-RELATED"/>
    <property type="match status" value="1"/>
</dbReference>
<proteinExistence type="predicted"/>
<dbReference type="PANTHER" id="PTHR46720">
    <property type="entry name" value="HYDROXYLASE, PUTATIVE (AFU_ORTHOLOGUE AFUA_3G01460)-RELATED"/>
    <property type="match status" value="1"/>
</dbReference>
<dbReference type="InterPro" id="IPR051104">
    <property type="entry name" value="FAD_monoxygenase"/>
</dbReference>
<keyword evidence="2" id="KW-0274">FAD</keyword>
<evidence type="ECO:0000313" key="4">
    <source>
        <dbReference type="EMBL" id="KAG4418606.1"/>
    </source>
</evidence>
<dbReference type="InterPro" id="IPR036188">
    <property type="entry name" value="FAD/NAD-bd_sf"/>
</dbReference>
<dbReference type="Proteomes" id="UP000664132">
    <property type="component" value="Unassembled WGS sequence"/>
</dbReference>
<evidence type="ECO:0000256" key="2">
    <source>
        <dbReference type="ARBA" id="ARBA00022827"/>
    </source>
</evidence>
<keyword evidence="1" id="KW-0285">Flavoprotein</keyword>
<dbReference type="EMBL" id="JAFJYH010000124">
    <property type="protein sequence ID" value="KAG4418606.1"/>
    <property type="molecule type" value="Genomic_DNA"/>
</dbReference>
<comment type="caution">
    <text evidence="4">The sequence shown here is derived from an EMBL/GenBank/DDBJ whole genome shotgun (WGS) entry which is preliminary data.</text>
</comment>
<name>A0A8H7TFN1_9HELO</name>
<protein>
    <submittedName>
        <fullName evidence="4">Uncharacterized protein</fullName>
    </submittedName>
</protein>
<keyword evidence="5" id="KW-1185">Reference proteome</keyword>
<dbReference type="GO" id="GO:0044550">
    <property type="term" value="P:secondary metabolite biosynthetic process"/>
    <property type="evidence" value="ECO:0007669"/>
    <property type="project" value="TreeGrafter"/>
</dbReference>
<dbReference type="GO" id="GO:0016491">
    <property type="term" value="F:oxidoreductase activity"/>
    <property type="evidence" value="ECO:0007669"/>
    <property type="project" value="UniProtKB-KW"/>
</dbReference>
<organism evidence="4 5">
    <name type="scientific">Cadophora malorum</name>
    <dbReference type="NCBI Taxonomy" id="108018"/>
    <lineage>
        <taxon>Eukaryota</taxon>
        <taxon>Fungi</taxon>
        <taxon>Dikarya</taxon>
        <taxon>Ascomycota</taxon>
        <taxon>Pezizomycotina</taxon>
        <taxon>Leotiomycetes</taxon>
        <taxon>Helotiales</taxon>
        <taxon>Ploettnerulaceae</taxon>
        <taxon>Cadophora</taxon>
    </lineage>
</organism>
<gene>
    <name evidence="4" type="ORF">IFR04_008231</name>
</gene>
<dbReference type="AlphaFoldDB" id="A0A8H7TFN1"/>
<keyword evidence="3" id="KW-0560">Oxidoreductase</keyword>
<reference evidence="4" key="1">
    <citation type="submission" date="2021-02" db="EMBL/GenBank/DDBJ databases">
        <title>Genome sequence Cadophora malorum strain M34.</title>
        <authorList>
            <person name="Stefanovic E."/>
            <person name="Vu D."/>
            <person name="Scully C."/>
            <person name="Dijksterhuis J."/>
            <person name="Roader J."/>
            <person name="Houbraken J."/>
        </authorList>
    </citation>
    <scope>NUCLEOTIDE SEQUENCE</scope>
    <source>
        <strain evidence="4">M34</strain>
    </source>
</reference>
<evidence type="ECO:0000256" key="3">
    <source>
        <dbReference type="ARBA" id="ARBA00023002"/>
    </source>
</evidence>
<dbReference type="Gene3D" id="3.50.50.60">
    <property type="entry name" value="FAD/NAD(P)-binding domain"/>
    <property type="match status" value="1"/>
</dbReference>
<evidence type="ECO:0000313" key="5">
    <source>
        <dbReference type="Proteomes" id="UP000664132"/>
    </source>
</evidence>